<dbReference type="AlphaFoldDB" id="A0A1I7WZG1"/>
<evidence type="ECO:0000313" key="3">
    <source>
        <dbReference type="WBParaSite" id="Hba_10529"/>
    </source>
</evidence>
<dbReference type="Proteomes" id="UP000095283">
    <property type="component" value="Unplaced"/>
</dbReference>
<keyword evidence="2" id="KW-1185">Reference proteome</keyword>
<evidence type="ECO:0000313" key="2">
    <source>
        <dbReference type="Proteomes" id="UP000095283"/>
    </source>
</evidence>
<protein>
    <submittedName>
        <fullName evidence="3">Uncharacterized protein</fullName>
    </submittedName>
</protein>
<dbReference type="WBParaSite" id="Hba_10529">
    <property type="protein sequence ID" value="Hba_10529"/>
    <property type="gene ID" value="Hba_10529"/>
</dbReference>
<name>A0A1I7WZG1_HETBA</name>
<evidence type="ECO:0000256" key="1">
    <source>
        <dbReference type="SAM" id="MobiDB-lite"/>
    </source>
</evidence>
<accession>A0A1I7WZG1</accession>
<reference evidence="3" key="1">
    <citation type="submission" date="2016-11" db="UniProtKB">
        <authorList>
            <consortium name="WormBaseParasite"/>
        </authorList>
    </citation>
    <scope>IDENTIFICATION</scope>
</reference>
<organism evidence="2 3">
    <name type="scientific">Heterorhabditis bacteriophora</name>
    <name type="common">Entomopathogenic nematode worm</name>
    <dbReference type="NCBI Taxonomy" id="37862"/>
    <lineage>
        <taxon>Eukaryota</taxon>
        <taxon>Metazoa</taxon>
        <taxon>Ecdysozoa</taxon>
        <taxon>Nematoda</taxon>
        <taxon>Chromadorea</taxon>
        <taxon>Rhabditida</taxon>
        <taxon>Rhabditina</taxon>
        <taxon>Rhabditomorpha</taxon>
        <taxon>Strongyloidea</taxon>
        <taxon>Heterorhabditidae</taxon>
        <taxon>Heterorhabditis</taxon>
    </lineage>
</organism>
<sequence>MEREKKLKENDTISYENWIAYLANLGIHPNPTNSILPYRFEPFVVKKWTTRIDNDMSVGEFLNSAIRKRPTDKDSASCSTPSKRINAPRSRSVSSPRDPEELLPAFASLGTSSTSQLRTGTSISVAKLNQHYHHTHTGRPRESLTTNERERMLKELEEEITENMDASHPLMGVPVSSLNAPASIKRAPSTRIRTKQVEMIAIDDEDEIEKVRLNCIYIYIYSLFCFGIIV</sequence>
<proteinExistence type="predicted"/>
<feature type="region of interest" description="Disordered" evidence="1">
    <location>
        <begin position="68"/>
        <end position="99"/>
    </location>
</feature>